<gene>
    <name evidence="1" type="primary">ORF210411</name>
</gene>
<reference evidence="1" key="1">
    <citation type="submission" date="2014-12" db="EMBL/GenBank/DDBJ databases">
        <title>Insight into the proteome of Arion vulgaris.</title>
        <authorList>
            <person name="Aradska J."/>
            <person name="Bulat T."/>
            <person name="Smidak R."/>
            <person name="Sarate P."/>
            <person name="Gangsoo J."/>
            <person name="Sialana F."/>
            <person name="Bilban M."/>
            <person name="Lubec G."/>
        </authorList>
    </citation>
    <scope>NUCLEOTIDE SEQUENCE</scope>
    <source>
        <tissue evidence="1">Skin</tissue>
    </source>
</reference>
<protein>
    <submittedName>
        <fullName evidence="1">Uncharacterized protein</fullName>
    </submittedName>
</protein>
<dbReference type="EMBL" id="HACG01049235">
    <property type="protein sequence ID" value="CEK96100.1"/>
    <property type="molecule type" value="Transcribed_RNA"/>
</dbReference>
<evidence type="ECO:0000313" key="1">
    <source>
        <dbReference type="EMBL" id="CEK96100.1"/>
    </source>
</evidence>
<sequence length="53" mass="5953">MSIICPGYQYCFGLLGLPTVQFYVRFAPLAFDCPQSNYKAAVISMSELLNTRN</sequence>
<proteinExistence type="predicted"/>
<name>A0A0B7BVC4_9EUPU</name>
<organism evidence="1">
    <name type="scientific">Arion vulgaris</name>
    <dbReference type="NCBI Taxonomy" id="1028688"/>
    <lineage>
        <taxon>Eukaryota</taxon>
        <taxon>Metazoa</taxon>
        <taxon>Spiralia</taxon>
        <taxon>Lophotrochozoa</taxon>
        <taxon>Mollusca</taxon>
        <taxon>Gastropoda</taxon>
        <taxon>Heterobranchia</taxon>
        <taxon>Euthyneura</taxon>
        <taxon>Panpulmonata</taxon>
        <taxon>Eupulmonata</taxon>
        <taxon>Stylommatophora</taxon>
        <taxon>Helicina</taxon>
        <taxon>Arionoidea</taxon>
        <taxon>Arionidae</taxon>
        <taxon>Arion</taxon>
    </lineage>
</organism>
<accession>A0A0B7BVC4</accession>
<dbReference type="AlphaFoldDB" id="A0A0B7BVC4"/>